<dbReference type="PANTHER" id="PTHR30290">
    <property type="entry name" value="PERIPLASMIC BINDING COMPONENT OF ABC TRANSPORTER"/>
    <property type="match status" value="1"/>
</dbReference>
<dbReference type="Gene3D" id="3.90.76.10">
    <property type="entry name" value="Dipeptide-binding Protein, Domain 1"/>
    <property type="match status" value="1"/>
</dbReference>
<proteinExistence type="inferred from homology"/>
<keyword evidence="5" id="KW-0614">Plasmid</keyword>
<dbReference type="InterPro" id="IPR000914">
    <property type="entry name" value="SBP_5_dom"/>
</dbReference>
<reference evidence="5 6" key="1">
    <citation type="submission" date="2017-07" db="EMBL/GenBank/DDBJ databases">
        <title>Whole genome sequence of Azospirillum brasilense 2A1, a potential biofertilizer strain.</title>
        <authorList>
            <person name="Fontana C.A."/>
            <person name="Toffoli L.M."/>
            <person name="Salazar S.M."/>
            <person name="Puglisi E."/>
            <person name="Pedraza R."/>
            <person name="Bassi D."/>
            <person name="Cocconcelli P.S."/>
        </authorList>
    </citation>
    <scope>NUCLEOTIDE SEQUENCE [LARGE SCALE GENOMIC DNA]</scope>
    <source>
        <strain evidence="5 6">2A1</strain>
        <plasmid evidence="5">unnamed</plasmid>
    </source>
</reference>
<dbReference type="CDD" id="cd08502">
    <property type="entry name" value="PBP2_NikA_DppA_OppA_like_16"/>
    <property type="match status" value="1"/>
</dbReference>
<dbReference type="Proteomes" id="UP000215367">
    <property type="component" value="Unassembled WGS sequence"/>
</dbReference>
<dbReference type="RefSeq" id="WP_094304981.1">
    <property type="nucleotide sequence ID" value="NZ_NOWT01000018.1"/>
</dbReference>
<dbReference type="GO" id="GO:0030288">
    <property type="term" value="C:outer membrane-bounded periplasmic space"/>
    <property type="evidence" value="ECO:0007669"/>
    <property type="project" value="UniProtKB-ARBA"/>
</dbReference>
<organism evidence="5 6">
    <name type="scientific">Azospirillum brasilense</name>
    <dbReference type="NCBI Taxonomy" id="192"/>
    <lineage>
        <taxon>Bacteria</taxon>
        <taxon>Pseudomonadati</taxon>
        <taxon>Pseudomonadota</taxon>
        <taxon>Alphaproteobacteria</taxon>
        <taxon>Rhodospirillales</taxon>
        <taxon>Azospirillaceae</taxon>
        <taxon>Azospirillum</taxon>
    </lineage>
</organism>
<evidence type="ECO:0000256" key="1">
    <source>
        <dbReference type="ARBA" id="ARBA00004418"/>
    </source>
</evidence>
<evidence type="ECO:0000256" key="3">
    <source>
        <dbReference type="ARBA" id="ARBA00022729"/>
    </source>
</evidence>
<comment type="similarity">
    <text evidence="2">Belongs to the bacterial solute-binding protein 5 family.</text>
</comment>
<evidence type="ECO:0000313" key="6">
    <source>
        <dbReference type="Proteomes" id="UP000215367"/>
    </source>
</evidence>
<evidence type="ECO:0000256" key="2">
    <source>
        <dbReference type="ARBA" id="ARBA00005695"/>
    </source>
</evidence>
<feature type="domain" description="Solute-binding protein family 5" evidence="4">
    <location>
        <begin position="89"/>
        <end position="439"/>
    </location>
</feature>
<dbReference type="GO" id="GO:1904680">
    <property type="term" value="F:peptide transmembrane transporter activity"/>
    <property type="evidence" value="ECO:0007669"/>
    <property type="project" value="TreeGrafter"/>
</dbReference>
<dbReference type="PANTHER" id="PTHR30290:SF38">
    <property type="entry name" value="D,D-DIPEPTIDE-BINDING PERIPLASMIC PROTEIN DDPA-RELATED"/>
    <property type="match status" value="1"/>
</dbReference>
<dbReference type="Pfam" id="PF00496">
    <property type="entry name" value="SBP_bac_5"/>
    <property type="match status" value="1"/>
</dbReference>
<sequence length="528" mass="56182">MTGITRRLFNTALGSAVAVGGLSTGISAGILGTWTTPAQAQQGGASVVTVATIGEPPTLDPVGTTSDLVSIITQHMFETLFTFDGDWKLAPLVASALPQVSADGKTYTIPLRSSVTFHDGSTVTAEDVVASLDHWTKASPRGKTVAPLVESIAAKGADTVVIALKEPFAPLTALLAMNNGAAAIVPKSVIDGPGALKSLVGTGPYKLLEHKPDQYIRLVRHDGYASPAGTPSGYAGSRKAVIGELRFVPVPNAATRVSGVLAGQYQFADSLPAETLPRIKDAAGVKPVIVKPFGFPLMIMNTKTGVMANPKVRQAVLAALEPNDMLLAGLGDPAFVQAEGSIYAQGTPYFDAASAKPYSDHAAGKAADLLKAAGYKGEPIRIMTSVQYEFLYKMSMVAQAQLEMAGFKVDLQVLDWATLLQRRGDDKGWDAFFTYHTFVPEPSLITVLNPSYPGWWDSPAKREALAAFNREMDPAARKAKWVALQTLFYSEVPSVKVGEFYNLAASSDKLTGYTPTPWPFFWNTDLKG</sequence>
<evidence type="ECO:0000259" key="4">
    <source>
        <dbReference type="Pfam" id="PF00496"/>
    </source>
</evidence>
<dbReference type="PIRSF" id="PIRSF002741">
    <property type="entry name" value="MppA"/>
    <property type="match status" value="1"/>
</dbReference>
<comment type="caution">
    <text evidence="5">The sequence shown here is derived from an EMBL/GenBank/DDBJ whole genome shotgun (WGS) entry which is preliminary data.</text>
</comment>
<gene>
    <name evidence="5" type="ORF">CHT98_18560</name>
</gene>
<dbReference type="InterPro" id="IPR039424">
    <property type="entry name" value="SBP_5"/>
</dbReference>
<dbReference type="AlphaFoldDB" id="A0A235HBP1"/>
<keyword evidence="3" id="KW-0732">Signal</keyword>
<dbReference type="GO" id="GO:0043190">
    <property type="term" value="C:ATP-binding cassette (ABC) transporter complex"/>
    <property type="evidence" value="ECO:0007669"/>
    <property type="project" value="InterPro"/>
</dbReference>
<dbReference type="GO" id="GO:0015833">
    <property type="term" value="P:peptide transport"/>
    <property type="evidence" value="ECO:0007669"/>
    <property type="project" value="TreeGrafter"/>
</dbReference>
<dbReference type="InterPro" id="IPR030678">
    <property type="entry name" value="Peptide/Ni-bd"/>
</dbReference>
<evidence type="ECO:0000313" key="5">
    <source>
        <dbReference type="EMBL" id="OYD82894.1"/>
    </source>
</evidence>
<dbReference type="EMBL" id="NOWT01000018">
    <property type="protein sequence ID" value="OYD82894.1"/>
    <property type="molecule type" value="Genomic_DNA"/>
</dbReference>
<dbReference type="Gene3D" id="3.10.105.10">
    <property type="entry name" value="Dipeptide-binding Protein, Domain 3"/>
    <property type="match status" value="1"/>
</dbReference>
<name>A0A235HBP1_AZOBR</name>
<accession>A0A235HBP1</accession>
<dbReference type="SUPFAM" id="SSF53850">
    <property type="entry name" value="Periplasmic binding protein-like II"/>
    <property type="match status" value="1"/>
</dbReference>
<comment type="subcellular location">
    <subcellularLocation>
        <location evidence="1">Periplasm</location>
    </subcellularLocation>
</comment>
<dbReference type="Gene3D" id="3.40.190.10">
    <property type="entry name" value="Periplasmic binding protein-like II"/>
    <property type="match status" value="1"/>
</dbReference>
<protein>
    <submittedName>
        <fullName evidence="5">Peptide ABC transporter</fullName>
    </submittedName>
</protein>
<geneLocation type="plasmid" evidence="5">
    <name>unnamed</name>
</geneLocation>